<organism evidence="2">
    <name type="scientific">Podospora anserina (strain S / ATCC MYA-4624 / DSM 980 / FGSC 10383)</name>
    <name type="common">Pleurage anserina</name>
    <dbReference type="NCBI Taxonomy" id="515849"/>
    <lineage>
        <taxon>Eukaryota</taxon>
        <taxon>Fungi</taxon>
        <taxon>Dikarya</taxon>
        <taxon>Ascomycota</taxon>
        <taxon>Pezizomycotina</taxon>
        <taxon>Sordariomycetes</taxon>
        <taxon>Sordariomycetidae</taxon>
        <taxon>Sordariales</taxon>
        <taxon>Podosporaceae</taxon>
        <taxon>Podospora</taxon>
        <taxon>Podospora anserina</taxon>
    </lineage>
</organism>
<dbReference type="Pfam" id="PF09362">
    <property type="entry name" value="DUF1996"/>
    <property type="match status" value="1"/>
</dbReference>
<feature type="domain" description="DUF1996" evidence="1">
    <location>
        <begin position="111"/>
        <end position="377"/>
    </location>
</feature>
<reference evidence="4" key="3">
    <citation type="journal article" date="2014" name="Genetics">
        <title>Maintaining two mating types: Structure of the mating type locus and its role in heterokaryosis in Podospora anserina.</title>
        <authorList>
            <person name="Grognet P."/>
            <person name="Bidard F."/>
            <person name="Kuchly C."/>
            <person name="Tong L.C.H."/>
            <person name="Coppin E."/>
            <person name="Benkhali J.A."/>
            <person name="Couloux A."/>
            <person name="Wincker P."/>
            <person name="Debuchy R."/>
            <person name="Silar P."/>
        </authorList>
    </citation>
    <scope>GENOME REANNOTATION</scope>
    <source>
        <strain evidence="4">S / ATCC MYA-4624 / DSM 980 / FGSC 10383</strain>
    </source>
</reference>
<dbReference type="EMBL" id="FO904940">
    <property type="protein sequence ID" value="CDP29887.1"/>
    <property type="molecule type" value="Genomic_DNA"/>
</dbReference>
<evidence type="ECO:0000313" key="4">
    <source>
        <dbReference type="Proteomes" id="UP000001197"/>
    </source>
</evidence>
<dbReference type="VEuPathDB" id="FungiDB:PODANS_5_7770"/>
<dbReference type="eggNOG" id="ENOG502RXTA">
    <property type="taxonomic scope" value="Eukaryota"/>
</dbReference>
<dbReference type="KEGG" id="pan:PODANSg1605"/>
<dbReference type="InterPro" id="IPR018535">
    <property type="entry name" value="DUF1996"/>
</dbReference>
<gene>
    <name evidence="2" type="ORF">PODANS_5_7770</name>
</gene>
<reference evidence="2" key="2">
    <citation type="submission" date="2008-07" db="EMBL/GenBank/DDBJ databases">
        <authorList>
            <person name="Genoscope - CEA"/>
        </authorList>
    </citation>
    <scope>NUCLEOTIDE SEQUENCE</scope>
    <source>
        <strain evidence="2">S mat+</strain>
    </source>
</reference>
<dbReference type="EMBL" id="CU633865">
    <property type="protein sequence ID" value="CAP64490.1"/>
    <property type="molecule type" value="Genomic_DNA"/>
</dbReference>
<dbReference type="Proteomes" id="UP000001197">
    <property type="component" value="Chromosome 5"/>
</dbReference>
<accession>B2AKN7</accession>
<dbReference type="STRING" id="515849.B2AKN7"/>
<dbReference type="OrthoDB" id="74764at2759"/>
<evidence type="ECO:0000313" key="2">
    <source>
        <dbReference type="EMBL" id="CAP64490.1"/>
    </source>
</evidence>
<dbReference type="AlphaFoldDB" id="B2AKN7"/>
<reference evidence="2 4" key="1">
    <citation type="journal article" date="2008" name="Genome Biol.">
        <title>The genome sequence of the model ascomycete fungus Podospora anserina.</title>
        <authorList>
            <person name="Espagne E."/>
            <person name="Lespinet O."/>
            <person name="Malagnac F."/>
            <person name="Da Silva C."/>
            <person name="Jaillon O."/>
            <person name="Porcel B.M."/>
            <person name="Couloux A."/>
            <person name="Aury J.-M."/>
            <person name="Segurens B."/>
            <person name="Poulain J."/>
            <person name="Anthouard V."/>
            <person name="Grossetete S."/>
            <person name="Khalili H."/>
            <person name="Coppin E."/>
            <person name="Dequard-Chablat M."/>
            <person name="Picard M."/>
            <person name="Contamine V."/>
            <person name="Arnaise S."/>
            <person name="Bourdais A."/>
            <person name="Berteaux-Lecellier V."/>
            <person name="Gautheret D."/>
            <person name="de Vries R.P."/>
            <person name="Battaglia E."/>
            <person name="Coutinho P.M."/>
            <person name="Danchin E.G.J."/>
            <person name="Henrissat B."/>
            <person name="El Khoury R."/>
            <person name="Sainsard-Chanet A."/>
            <person name="Boivin A."/>
            <person name="Pinan-Lucarre B."/>
            <person name="Sellem C.H."/>
            <person name="Debuchy R."/>
            <person name="Wincker P."/>
            <person name="Weissenbach J."/>
            <person name="Silar P."/>
        </authorList>
    </citation>
    <scope>NUCLEOTIDE SEQUENCE [LARGE SCALE GENOMIC DNA]</scope>
    <source>
        <strain evidence="4">S / ATCC MYA-4624 / DSM 980 / FGSC 10383</strain>
        <strain evidence="2">S mat+</strain>
    </source>
</reference>
<sequence length="436" mass="48024">MDINWSFHPSPLLAAPLVCFPLPFFTSSPQQKTPHPVTIMNLLLSLSLLGVAALSNPLPQPGPNPNDPNDPFPPLPPDLTFDDIAEFPTFNGTGATMLRFGCHQLVIDRIDPLVNPRAVPSPHQHQIVGGDAFDAYMPLKDIAKRSSCTGCSYSDDFSNYWTSNLYFRARNGSYKRVKQIPNNLQFNDTFATQTEGGLTAYYVSPGQGEQGVKAFKPGFRMFFGDAALRARPTTGFNLSRQTCFRCYTGPGFEGDNLPPCQDPAVDSWGLPQRKCFGIRSNILFPTCWDGVTLDTPDHKSHVAYPLEGPQPFSAFRTAEACPPSHPVKIPQVMLEIVWDTTPFNDPELWPADGSQPFVLSTGDRSGYSQHADYVFGWKGQELQKAMNAGCAAANCPGIKVQSLKKANKCKVKPLVKEKSEGCKFCFLDTVCDVTWS</sequence>
<keyword evidence="4" id="KW-1185">Reference proteome</keyword>
<reference evidence="3" key="4">
    <citation type="submission" date="2015-04" db="EMBL/GenBank/DDBJ databases">
        <title>Maintaining two mating types: Structure of the mating type locus and its role in heterokaryosis in Podospora anserina.</title>
        <authorList>
            <person name="Grognet P."/>
            <person name="Bidard F."/>
            <person name="Kuchly C."/>
            <person name="Chan Ho Tong L."/>
            <person name="Coppin E."/>
            <person name="Ait Benkhali J."/>
            <person name="Couloux A."/>
            <person name="Wincker P."/>
            <person name="Debuchy R."/>
            <person name="Silar P."/>
        </authorList>
    </citation>
    <scope>NUCLEOTIDE SEQUENCE</scope>
</reference>
<protein>
    <submittedName>
        <fullName evidence="2">Podospora anserina S mat+ genomic DNA chromosome 5, supercontig 9</fullName>
    </submittedName>
</protein>
<proteinExistence type="predicted"/>
<evidence type="ECO:0000313" key="3">
    <source>
        <dbReference type="EMBL" id="CDP29887.1"/>
    </source>
</evidence>
<name>B2AKN7_PODAN</name>
<dbReference type="RefSeq" id="XP_001904583.1">
    <property type="nucleotide sequence ID" value="XM_001904548.1"/>
</dbReference>
<evidence type="ECO:0000259" key="1">
    <source>
        <dbReference type="Pfam" id="PF09362"/>
    </source>
</evidence>
<dbReference type="GeneID" id="6188787"/>
<dbReference type="PANTHER" id="PTHR43662">
    <property type="match status" value="1"/>
</dbReference>
<dbReference type="PANTHER" id="PTHR43662:SF6">
    <property type="entry name" value="DUF1996 DOMAIN-CONTAINING PROTEIN"/>
    <property type="match status" value="1"/>
</dbReference>
<dbReference type="HOGENOM" id="CLU_014722_0_0_1"/>